<dbReference type="PANTHER" id="PTHR33420">
    <property type="entry name" value="FIMBRIAL SUBUNIT ELFA-RELATED"/>
    <property type="match status" value="1"/>
</dbReference>
<dbReference type="AlphaFoldDB" id="A0A1E3FEY9"/>
<evidence type="ECO:0000313" key="5">
    <source>
        <dbReference type="EMBL" id="MBK1930304.1"/>
    </source>
</evidence>
<sequence length="391" mass="41399">MKTIQWCSPGRIGRAIGRLTMAGYLVLAPCMQVMAQGSIGATALDCSFSNPEASPWKMITPLTSMTPQNAILYQRTVSLMVSFKYGTAPVAHELVSAAHWVPGAVVADGIAPTNVNGIGFKWVGVSGDDTERALQQHALPMATAKINLDRAGGGDTDSRFIRFRQYLVLDKPASQLPQEKLVVKNLPGNPTVAIYALDLPKGTATIGGTVTVPEQPTPANLCKQLKTFVGVGNVCIGSECEIHVPNRCEIQSNWIVPVTLGNFSISNFPSVNATSKPVSFDIALSQCAASAKPAISFRDKAAKPNPDKTLLQLSAPAGQTVARGFNIVMTNALTGERIAYGEPGAAAEYPMRRTGDMAVMPLRAQYIRTGGEGELAPGYAGGGAEFSFTFP</sequence>
<evidence type="ECO:0000313" key="9">
    <source>
        <dbReference type="Proteomes" id="UP000664048"/>
    </source>
</evidence>
<evidence type="ECO:0000313" key="10">
    <source>
        <dbReference type="Proteomes" id="UP001220209"/>
    </source>
</evidence>
<dbReference type="EMBL" id="JAENIB010000003">
    <property type="protein sequence ID" value="MBK1930304.1"/>
    <property type="molecule type" value="Genomic_DNA"/>
</dbReference>
<evidence type="ECO:0000256" key="1">
    <source>
        <dbReference type="ARBA" id="ARBA00004561"/>
    </source>
</evidence>
<dbReference type="InterPro" id="IPR008966">
    <property type="entry name" value="Adhesion_dom_sf"/>
</dbReference>
<dbReference type="InterPro" id="IPR050263">
    <property type="entry name" value="Bact_Fimbrial_Adh_Pro"/>
</dbReference>
<feature type="domain" description="Fimbrial-type adhesion" evidence="4">
    <location>
        <begin position="241"/>
        <end position="389"/>
    </location>
</feature>
<name>A0A1E3FEY9_9BURK</name>
<comment type="subcellular location">
    <subcellularLocation>
        <location evidence="1">Fimbrium</location>
    </subcellularLocation>
</comment>
<dbReference type="GO" id="GO:0043709">
    <property type="term" value="P:cell adhesion involved in single-species biofilm formation"/>
    <property type="evidence" value="ECO:0007669"/>
    <property type="project" value="TreeGrafter"/>
</dbReference>
<reference evidence="6 9" key="2">
    <citation type="submission" date="2021-03" db="EMBL/GenBank/DDBJ databases">
        <title>Clinical course, treatment and visual outcome of an outbreak of Burkholderia contaminans endophthalmitis following cataract surgery.</title>
        <authorList>
            <person name="Lind C."/>
            <person name="Olsen K."/>
            <person name="Angelsen N.K."/>
            <person name="Krefting E.A."/>
            <person name="Fossen K."/>
            <person name="Gravningen K."/>
            <person name="Depoorter E."/>
            <person name="Vandamme P."/>
            <person name="Bertelsen G."/>
        </authorList>
    </citation>
    <scope>NUCLEOTIDE SEQUENCE [LARGE SCALE GENOMIC DNA]</scope>
    <source>
        <strain evidence="6 9">51242556</strain>
    </source>
</reference>
<dbReference type="EMBL" id="CP090640">
    <property type="protein sequence ID" value="WFN16713.1"/>
    <property type="molecule type" value="Genomic_DNA"/>
</dbReference>
<dbReference type="Pfam" id="PF00419">
    <property type="entry name" value="Fimbrial"/>
    <property type="match status" value="1"/>
</dbReference>
<dbReference type="Proteomes" id="UP001220209">
    <property type="component" value="Chromosome 1"/>
</dbReference>
<proteinExistence type="inferred from homology"/>
<evidence type="ECO:0000259" key="4">
    <source>
        <dbReference type="Pfam" id="PF00419"/>
    </source>
</evidence>
<dbReference type="GO" id="GO:0009289">
    <property type="term" value="C:pilus"/>
    <property type="evidence" value="ECO:0007669"/>
    <property type="project" value="UniProtKB-SubCell"/>
</dbReference>
<keyword evidence="3" id="KW-0281">Fimbrium</keyword>
<evidence type="ECO:0000256" key="3">
    <source>
        <dbReference type="ARBA" id="ARBA00023263"/>
    </source>
</evidence>
<dbReference type="EMBL" id="JAGEMX010000003">
    <property type="protein sequence ID" value="MBO1829809.1"/>
    <property type="molecule type" value="Genomic_DNA"/>
</dbReference>
<reference evidence="7 10" key="3">
    <citation type="submission" date="2021-12" db="EMBL/GenBank/DDBJ databases">
        <title>Genomic and phenotypic characterization of three Burkholderia contaminans isolates recovered from different sources.</title>
        <authorList>
            <person name="Lopez De Volder A."/>
            <person name="Fan Y."/>
            <person name="Nunvar J."/>
            <person name="Herrera T."/>
            <person name="Timp W."/>
            <person name="Degrossi J."/>
        </authorList>
    </citation>
    <scope>NUCLEOTIDE SEQUENCE [LARGE SCALE GENOMIC DNA]</scope>
    <source>
        <strain evidence="7 10">LMG 23361</strain>
    </source>
</reference>
<gene>
    <name evidence="6" type="ORF">J4M89_10470</name>
    <name evidence="5" type="ORF">JIN94_10460</name>
    <name evidence="7" type="ORF">LXE91_13540</name>
</gene>
<dbReference type="PANTHER" id="PTHR33420:SF14">
    <property type="entry name" value="TYPE 1 FIMBRIN D-MANNOSE SPECIFIC ADHESIN"/>
    <property type="match status" value="1"/>
</dbReference>
<accession>A0A1E3FEY9</accession>
<organism evidence="5 8">
    <name type="scientific">Burkholderia contaminans</name>
    <dbReference type="NCBI Taxonomy" id="488447"/>
    <lineage>
        <taxon>Bacteria</taxon>
        <taxon>Pseudomonadati</taxon>
        <taxon>Pseudomonadota</taxon>
        <taxon>Betaproteobacteria</taxon>
        <taxon>Burkholderiales</taxon>
        <taxon>Burkholderiaceae</taxon>
        <taxon>Burkholderia</taxon>
        <taxon>Burkholderia cepacia complex</taxon>
    </lineage>
</organism>
<dbReference type="Proteomes" id="UP000611459">
    <property type="component" value="Unassembled WGS sequence"/>
</dbReference>
<evidence type="ECO:0000313" key="8">
    <source>
        <dbReference type="Proteomes" id="UP000611459"/>
    </source>
</evidence>
<dbReference type="Gene3D" id="2.60.40.1090">
    <property type="entry name" value="Fimbrial-type adhesion domain"/>
    <property type="match status" value="1"/>
</dbReference>
<evidence type="ECO:0000313" key="7">
    <source>
        <dbReference type="EMBL" id="WFN16713.1"/>
    </source>
</evidence>
<keyword evidence="9" id="KW-1185">Reference proteome</keyword>
<dbReference type="SUPFAM" id="SSF49401">
    <property type="entry name" value="Bacterial adhesins"/>
    <property type="match status" value="1"/>
</dbReference>
<evidence type="ECO:0000256" key="2">
    <source>
        <dbReference type="ARBA" id="ARBA00006671"/>
    </source>
</evidence>
<dbReference type="Proteomes" id="UP000664048">
    <property type="component" value="Unassembled WGS sequence"/>
</dbReference>
<protein>
    <submittedName>
        <fullName evidence="5">Type 1 fimbrial protein</fullName>
    </submittedName>
</protein>
<dbReference type="InterPro" id="IPR036937">
    <property type="entry name" value="Adhesion_dom_fimbrial_sf"/>
</dbReference>
<dbReference type="OrthoDB" id="6829132at2"/>
<evidence type="ECO:0000313" key="6">
    <source>
        <dbReference type="EMBL" id="MBO1829809.1"/>
    </source>
</evidence>
<reference evidence="5" key="1">
    <citation type="submission" date="2021-01" db="EMBL/GenBank/DDBJ databases">
        <title>Outbreak of Burkholderia contaminns endophthalmitis traced to a clinical ventilation system.</title>
        <authorList>
            <person name="Lipuma J."/>
            <person name="Spilker T."/>
            <person name="Kratholm J."/>
        </authorList>
    </citation>
    <scope>NUCLEOTIDE SEQUENCE</scope>
    <source>
        <strain evidence="5">HI4954</strain>
    </source>
</reference>
<comment type="similarity">
    <text evidence="2">Belongs to the fimbrial protein family.</text>
</comment>
<dbReference type="RefSeq" id="WP_039358692.1">
    <property type="nucleotide sequence ID" value="NZ_AP018358.1"/>
</dbReference>
<dbReference type="InterPro" id="IPR000259">
    <property type="entry name" value="Adhesion_dom_fimbrial"/>
</dbReference>